<comment type="caution">
    <text evidence="4">The sequence shown here is derived from an EMBL/GenBank/DDBJ whole genome shotgun (WGS) entry which is preliminary data.</text>
</comment>
<organism evidence="4 5">
    <name type="scientific">Halomarina halobia</name>
    <dbReference type="NCBI Taxonomy" id="3033386"/>
    <lineage>
        <taxon>Archaea</taxon>
        <taxon>Methanobacteriati</taxon>
        <taxon>Methanobacteriota</taxon>
        <taxon>Stenosarchaea group</taxon>
        <taxon>Halobacteria</taxon>
        <taxon>Halobacteriales</taxon>
        <taxon>Natronomonadaceae</taxon>
        <taxon>Halomarina</taxon>
    </lineage>
</organism>
<name>A0ABD6A4K7_9EURY</name>
<dbReference type="RefSeq" id="WP_276304956.1">
    <property type="nucleotide sequence ID" value="NZ_CP119992.1"/>
</dbReference>
<dbReference type="InterPro" id="IPR007050">
    <property type="entry name" value="HTH_bacterioopsin"/>
</dbReference>
<keyword evidence="1" id="KW-0805">Transcription regulation</keyword>
<dbReference type="EMBL" id="JBHTBF010000001">
    <property type="protein sequence ID" value="MFC7315554.1"/>
    <property type="molecule type" value="Genomic_DNA"/>
</dbReference>
<dbReference type="PANTHER" id="PTHR34236">
    <property type="entry name" value="DIMETHYL SULFOXIDE REDUCTASE TRANSCRIPTIONAL ACTIVATOR"/>
    <property type="match status" value="1"/>
</dbReference>
<accession>A0ABD6A4K7</accession>
<feature type="domain" description="HTH bat-type" evidence="3">
    <location>
        <begin position="156"/>
        <end position="207"/>
    </location>
</feature>
<dbReference type="Proteomes" id="UP001596547">
    <property type="component" value="Unassembled WGS sequence"/>
</dbReference>
<protein>
    <submittedName>
        <fullName evidence="4">Helix-turn-helix domain-containing protein</fullName>
    </submittedName>
</protein>
<gene>
    <name evidence="4" type="ORF">ACFQPE_01915</name>
</gene>
<dbReference type="PANTHER" id="PTHR34236:SF1">
    <property type="entry name" value="DIMETHYL SULFOXIDE REDUCTASE TRANSCRIPTIONAL ACTIVATOR"/>
    <property type="match status" value="1"/>
</dbReference>
<evidence type="ECO:0000256" key="2">
    <source>
        <dbReference type="ARBA" id="ARBA00023163"/>
    </source>
</evidence>
<proteinExistence type="predicted"/>
<evidence type="ECO:0000313" key="5">
    <source>
        <dbReference type="Proteomes" id="UP001596547"/>
    </source>
</evidence>
<evidence type="ECO:0000256" key="1">
    <source>
        <dbReference type="ARBA" id="ARBA00023015"/>
    </source>
</evidence>
<dbReference type="GeneID" id="79314521"/>
<sequence>MSTLVTGSLSADSFALAETFDAVPDLAFECERMAAAEGAPASLLWMRTARHPRLASALRNDPDVEETVVVVGRSARRLYRVWWRPDVTAKLDRLLRNDAILLKAWGNAAEWTFRLLYPSRDACSNAHEHNREYDLDYDVKRIQDGEEIQTLPSRGLTDAQLEALLIATRAGYFEVPRTANLEEVAAELGISHQALSERLRRAQETLVRETFFTDDAESDLEVERPRRA</sequence>
<dbReference type="AlphaFoldDB" id="A0ABD6A4K7"/>
<reference evidence="4 5" key="1">
    <citation type="journal article" date="2019" name="Int. J. Syst. Evol. Microbiol.">
        <title>The Global Catalogue of Microorganisms (GCM) 10K type strain sequencing project: providing services to taxonomists for standard genome sequencing and annotation.</title>
        <authorList>
            <consortium name="The Broad Institute Genomics Platform"/>
            <consortium name="The Broad Institute Genome Sequencing Center for Infectious Disease"/>
            <person name="Wu L."/>
            <person name="Ma J."/>
        </authorList>
    </citation>
    <scope>NUCLEOTIDE SEQUENCE [LARGE SCALE GENOMIC DNA]</scope>
    <source>
        <strain evidence="4 5">PSR21</strain>
    </source>
</reference>
<keyword evidence="2" id="KW-0804">Transcription</keyword>
<evidence type="ECO:0000313" key="4">
    <source>
        <dbReference type="EMBL" id="MFC7315554.1"/>
    </source>
</evidence>
<dbReference type="Pfam" id="PF04967">
    <property type="entry name" value="HTH_10"/>
    <property type="match status" value="1"/>
</dbReference>
<evidence type="ECO:0000259" key="3">
    <source>
        <dbReference type="Pfam" id="PF04967"/>
    </source>
</evidence>
<keyword evidence="5" id="KW-1185">Reference proteome</keyword>